<evidence type="ECO:0000313" key="5">
    <source>
        <dbReference type="Proteomes" id="UP000283269"/>
    </source>
</evidence>
<evidence type="ECO:0000256" key="1">
    <source>
        <dbReference type="ARBA" id="ARBA00022679"/>
    </source>
</evidence>
<dbReference type="AlphaFoldDB" id="A0A409XR45"/>
<keyword evidence="3" id="KW-0119">Carbohydrate metabolism</keyword>
<protein>
    <recommendedName>
        <fullName evidence="6">GDP-fucose protein O-fucosyltransferase</fullName>
    </recommendedName>
</protein>
<accession>A0A409XR45</accession>
<dbReference type="Gene3D" id="3.40.50.11350">
    <property type="match status" value="1"/>
</dbReference>
<evidence type="ECO:0000256" key="3">
    <source>
        <dbReference type="ARBA" id="ARBA00023277"/>
    </source>
</evidence>
<organism evidence="4 5">
    <name type="scientific">Psilocybe cyanescens</name>
    <dbReference type="NCBI Taxonomy" id="93625"/>
    <lineage>
        <taxon>Eukaryota</taxon>
        <taxon>Fungi</taxon>
        <taxon>Dikarya</taxon>
        <taxon>Basidiomycota</taxon>
        <taxon>Agaricomycotina</taxon>
        <taxon>Agaricomycetes</taxon>
        <taxon>Agaricomycetidae</taxon>
        <taxon>Agaricales</taxon>
        <taxon>Agaricineae</taxon>
        <taxon>Strophariaceae</taxon>
        <taxon>Psilocybe</taxon>
    </lineage>
</organism>
<dbReference type="InParanoid" id="A0A409XR45"/>
<dbReference type="EMBL" id="NHYD01000814">
    <property type="protein sequence ID" value="PPQ93184.1"/>
    <property type="molecule type" value="Genomic_DNA"/>
</dbReference>
<dbReference type="CDD" id="cd11296">
    <property type="entry name" value="O-FucT_like"/>
    <property type="match status" value="1"/>
</dbReference>
<sequence length="483" mass="55551">MLSRLKSLIFLTVLLVTALSLAYSSIFLLFAPPSRNAYYYPPSVNMPSNPQYCIPTPQLPLAKPASRENAVTKKVPVPLKDWDSARYLKGRPTKRFRDNLLENEVYITAWSNAGFTNQLMSYVNMIYLGMISGRVPIIPPFGPDHHISQGAGIVPFGKIFNMTRARDDMRYPLLEWRDVKHLPSTSSSEIPHPEEREELGCWSTRHGNDPNPMRVRSVVDHLKLDISYTRAPTEARNNPSDGNDDFLIFHKLVQFIFPGKPRPPPNGHYEIMSESPLGKRLLPDDHMSCFDYLYFVTSSEIFEWRFSWSPAWTKVATHLHFTDDLVRIVEGYLARAFGSSEDNIPQFIAVHVRRGDFANQCYDTPGNCLAPLSTFEKRVEKIRQELRDKHNKRVKHVLVMSDEKDPEFWEQVQDLGWITFDHKEERTFQKYGEWYPPIVDFVAQSMAAGFVGTDDSTFSLVSARRVEDWSGGPTSHVTRFDRE</sequence>
<keyword evidence="5" id="KW-1185">Reference proteome</keyword>
<dbReference type="GO" id="GO:0006004">
    <property type="term" value="P:fucose metabolic process"/>
    <property type="evidence" value="ECO:0007669"/>
    <property type="project" value="UniProtKB-KW"/>
</dbReference>
<dbReference type="Proteomes" id="UP000283269">
    <property type="component" value="Unassembled WGS sequence"/>
</dbReference>
<gene>
    <name evidence="4" type="ORF">CVT25_007941</name>
</gene>
<dbReference type="InterPro" id="IPR019378">
    <property type="entry name" value="GDP-Fuc_O-FucTrfase"/>
</dbReference>
<dbReference type="GO" id="GO:0016740">
    <property type="term" value="F:transferase activity"/>
    <property type="evidence" value="ECO:0007669"/>
    <property type="project" value="UniProtKB-KW"/>
</dbReference>
<keyword evidence="1" id="KW-0808">Transferase</keyword>
<dbReference type="Pfam" id="PF10250">
    <property type="entry name" value="O-FucT"/>
    <property type="match status" value="1"/>
</dbReference>
<proteinExistence type="predicted"/>
<dbReference type="OrthoDB" id="423313at2759"/>
<evidence type="ECO:0008006" key="6">
    <source>
        <dbReference type="Google" id="ProtNLM"/>
    </source>
</evidence>
<evidence type="ECO:0000313" key="4">
    <source>
        <dbReference type="EMBL" id="PPQ93184.1"/>
    </source>
</evidence>
<reference evidence="4 5" key="1">
    <citation type="journal article" date="2018" name="Evol. Lett.">
        <title>Horizontal gene cluster transfer increased hallucinogenic mushroom diversity.</title>
        <authorList>
            <person name="Reynolds H.T."/>
            <person name="Vijayakumar V."/>
            <person name="Gluck-Thaler E."/>
            <person name="Korotkin H.B."/>
            <person name="Matheny P.B."/>
            <person name="Slot J.C."/>
        </authorList>
    </citation>
    <scope>NUCLEOTIDE SEQUENCE [LARGE SCALE GENOMIC DNA]</scope>
    <source>
        <strain evidence="4 5">2631</strain>
    </source>
</reference>
<name>A0A409XR45_PSICY</name>
<evidence type="ECO:0000256" key="2">
    <source>
        <dbReference type="ARBA" id="ARBA00023253"/>
    </source>
</evidence>
<keyword evidence="2" id="KW-0294">Fucose metabolism</keyword>
<comment type="caution">
    <text evidence="4">The sequence shown here is derived from an EMBL/GenBank/DDBJ whole genome shotgun (WGS) entry which is preliminary data.</text>
</comment>